<sequence length="68" mass="7512">MGRYIVTICWSVVYMLIVGFIAAPLTQHVFNFGEAAIVGLIFGLLFAAIIPTITAHSHKDKSKYSKLK</sequence>
<evidence type="ECO:0000313" key="2">
    <source>
        <dbReference type="EMBL" id="KJY56515.1"/>
    </source>
</evidence>
<feature type="transmembrane region" description="Helical" evidence="1">
    <location>
        <begin position="12"/>
        <end position="30"/>
    </location>
</feature>
<dbReference type="OrthoDB" id="2300224at2"/>
<dbReference type="PATRIC" id="fig|1218507.3.peg.1022"/>
<comment type="caution">
    <text evidence="2">The sequence shown here is derived from an EMBL/GenBank/DDBJ whole genome shotgun (WGS) entry which is preliminary data.</text>
</comment>
<name>A0A0F4LD47_9LACO</name>
<keyword evidence="1" id="KW-1133">Transmembrane helix</keyword>
<keyword evidence="1" id="KW-0812">Transmembrane</keyword>
<dbReference type="EMBL" id="QGLG01000002">
    <property type="protein sequence ID" value="PXY84505.1"/>
    <property type="molecule type" value="Genomic_DNA"/>
</dbReference>
<reference evidence="3 5" key="2">
    <citation type="submission" date="2018-05" db="EMBL/GenBank/DDBJ databases">
        <title>Reference genomes for bee gut microbiota database.</title>
        <authorList>
            <person name="Ellegaard K.M."/>
        </authorList>
    </citation>
    <scope>NUCLEOTIDE SEQUENCE [LARGE SCALE GENOMIC DNA]</scope>
    <source>
        <strain evidence="3 5">ESL0184</strain>
    </source>
</reference>
<dbReference type="EMBL" id="JXLI01000010">
    <property type="protein sequence ID" value="KJY56515.1"/>
    <property type="molecule type" value="Genomic_DNA"/>
</dbReference>
<organism evidence="2 4">
    <name type="scientific">Lactobacillus melliventris</name>
    <dbReference type="NCBI Taxonomy" id="1218507"/>
    <lineage>
        <taxon>Bacteria</taxon>
        <taxon>Bacillati</taxon>
        <taxon>Bacillota</taxon>
        <taxon>Bacilli</taxon>
        <taxon>Lactobacillales</taxon>
        <taxon>Lactobacillaceae</taxon>
        <taxon>Lactobacillus</taxon>
    </lineage>
</organism>
<accession>A0A0F4LD47</accession>
<evidence type="ECO:0000313" key="5">
    <source>
        <dbReference type="Proteomes" id="UP000247698"/>
    </source>
</evidence>
<keyword evidence="1" id="KW-0472">Membrane</keyword>
<dbReference type="RefSeq" id="WP_046324788.1">
    <property type="nucleotide sequence ID" value="NZ_JAAEEB010000001.1"/>
</dbReference>
<evidence type="ECO:0000313" key="4">
    <source>
        <dbReference type="Proteomes" id="UP000033531"/>
    </source>
</evidence>
<gene>
    <name evidence="3" type="ORF">DK873_04935</name>
    <name evidence="2" type="ORF">JF74_08530</name>
</gene>
<proteinExistence type="predicted"/>
<dbReference type="InterPro" id="IPR021324">
    <property type="entry name" value="DUF2929"/>
</dbReference>
<feature type="transmembrane region" description="Helical" evidence="1">
    <location>
        <begin position="36"/>
        <end position="56"/>
    </location>
</feature>
<dbReference type="Pfam" id="PF11151">
    <property type="entry name" value="DUF2929"/>
    <property type="match status" value="1"/>
</dbReference>
<dbReference type="Proteomes" id="UP000247698">
    <property type="component" value="Unassembled WGS sequence"/>
</dbReference>
<evidence type="ECO:0000313" key="3">
    <source>
        <dbReference type="EMBL" id="PXY84505.1"/>
    </source>
</evidence>
<dbReference type="HOGENOM" id="CLU_174715_0_0_9"/>
<dbReference type="AlphaFoldDB" id="A0A0F4LD47"/>
<dbReference type="Proteomes" id="UP000033531">
    <property type="component" value="Unassembled WGS sequence"/>
</dbReference>
<reference evidence="2 4" key="1">
    <citation type="submission" date="2015-01" db="EMBL/GenBank/DDBJ databases">
        <title>Comparative genomics of the lactic acid bacteria isolated from the honey bee gut.</title>
        <authorList>
            <person name="Ellegaard K.M."/>
            <person name="Tamarit D."/>
            <person name="Javelind E."/>
            <person name="Olofsson T."/>
            <person name="Andersson S.G."/>
            <person name="Vasquez A."/>
        </authorList>
    </citation>
    <scope>NUCLEOTIDE SEQUENCE [LARGE SCALE GENOMIC DNA]</scope>
    <source>
        <strain evidence="2 4">Hma8</strain>
    </source>
</reference>
<evidence type="ECO:0000256" key="1">
    <source>
        <dbReference type="SAM" id="Phobius"/>
    </source>
</evidence>
<keyword evidence="5" id="KW-1185">Reference proteome</keyword>
<protein>
    <submittedName>
        <fullName evidence="3">DUF2929 domain-containing protein</fullName>
    </submittedName>
</protein>